<dbReference type="GO" id="GO:0000981">
    <property type="term" value="F:DNA-binding transcription factor activity, RNA polymerase II-specific"/>
    <property type="evidence" value="ECO:0007669"/>
    <property type="project" value="TreeGrafter"/>
</dbReference>
<accession>S8AMK0</accession>
<feature type="compositionally biased region" description="Low complexity" evidence="12">
    <location>
        <begin position="387"/>
        <end position="398"/>
    </location>
</feature>
<dbReference type="SMART" id="SM00355">
    <property type="entry name" value="ZnF_C2H2"/>
    <property type="match status" value="2"/>
</dbReference>
<dbReference type="PROSITE" id="PS50157">
    <property type="entry name" value="ZINC_FINGER_C2H2_2"/>
    <property type="match status" value="2"/>
</dbReference>
<evidence type="ECO:0000256" key="8">
    <source>
        <dbReference type="ARBA" id="ARBA00023015"/>
    </source>
</evidence>
<dbReference type="OMA" id="SFQGHRR"/>
<dbReference type="GO" id="GO:0071277">
    <property type="term" value="P:cellular response to calcium ion"/>
    <property type="evidence" value="ECO:0007669"/>
    <property type="project" value="UniProtKB-ARBA"/>
</dbReference>
<evidence type="ECO:0000259" key="13">
    <source>
        <dbReference type="PROSITE" id="PS50157"/>
    </source>
</evidence>
<evidence type="ECO:0000256" key="6">
    <source>
        <dbReference type="ARBA" id="ARBA00022771"/>
    </source>
</evidence>
<dbReference type="PANTHER" id="PTHR24388">
    <property type="entry name" value="ZINC FINGER PROTEIN"/>
    <property type="match status" value="1"/>
</dbReference>
<evidence type="ECO:0000256" key="2">
    <source>
        <dbReference type="ARBA" id="ARBA00004496"/>
    </source>
</evidence>
<name>S8AMK0_DACHA</name>
<feature type="compositionally biased region" description="Basic and acidic residues" evidence="12">
    <location>
        <begin position="607"/>
        <end position="616"/>
    </location>
</feature>
<comment type="caution">
    <text evidence="14">The sequence shown here is derived from an EMBL/GenBank/DDBJ whole genome shotgun (WGS) entry which is preliminary data.</text>
</comment>
<keyword evidence="5" id="KW-0677">Repeat</keyword>
<feature type="domain" description="C2H2-type" evidence="13">
    <location>
        <begin position="445"/>
        <end position="472"/>
    </location>
</feature>
<dbReference type="FunFam" id="3.30.160.60:FF:000146">
    <property type="entry name" value="C2H2 type zinc finger protein"/>
    <property type="match status" value="1"/>
</dbReference>
<feature type="region of interest" description="Disordered" evidence="12">
    <location>
        <begin position="106"/>
        <end position="184"/>
    </location>
</feature>
<gene>
    <name evidence="14" type="ORF">H072_3701</name>
</gene>
<dbReference type="Gene3D" id="3.30.160.60">
    <property type="entry name" value="Classic Zinc Finger"/>
    <property type="match status" value="3"/>
</dbReference>
<keyword evidence="4" id="KW-0479">Metal-binding</keyword>
<evidence type="ECO:0000256" key="5">
    <source>
        <dbReference type="ARBA" id="ARBA00022737"/>
    </source>
</evidence>
<keyword evidence="7" id="KW-0862">Zinc</keyword>
<dbReference type="AlphaFoldDB" id="S8AMK0"/>
<evidence type="ECO:0000256" key="1">
    <source>
        <dbReference type="ARBA" id="ARBA00004123"/>
    </source>
</evidence>
<feature type="region of interest" description="Disordered" evidence="12">
    <location>
        <begin position="221"/>
        <end position="438"/>
    </location>
</feature>
<evidence type="ECO:0000256" key="10">
    <source>
        <dbReference type="ARBA" id="ARBA00023242"/>
    </source>
</evidence>
<keyword evidence="15" id="KW-1185">Reference proteome</keyword>
<dbReference type="SUPFAM" id="SSF57667">
    <property type="entry name" value="beta-beta-alpha zinc fingers"/>
    <property type="match status" value="1"/>
</dbReference>
<dbReference type="PROSITE" id="PS00028">
    <property type="entry name" value="ZINC_FINGER_C2H2_1"/>
    <property type="match status" value="2"/>
</dbReference>
<dbReference type="eggNOG" id="KOG1721">
    <property type="taxonomic scope" value="Eukaryota"/>
</dbReference>
<feature type="compositionally biased region" description="Polar residues" evidence="12">
    <location>
        <begin position="221"/>
        <end position="273"/>
    </location>
</feature>
<dbReference type="STRING" id="1284197.S8AMK0"/>
<evidence type="ECO:0000256" key="7">
    <source>
        <dbReference type="ARBA" id="ARBA00022833"/>
    </source>
</evidence>
<feature type="compositionally biased region" description="Basic and acidic residues" evidence="12">
    <location>
        <begin position="414"/>
        <end position="427"/>
    </location>
</feature>
<dbReference type="InterPro" id="IPR050527">
    <property type="entry name" value="Snail/Krueppel_Znf"/>
</dbReference>
<dbReference type="OrthoDB" id="8117402at2759"/>
<evidence type="ECO:0000256" key="3">
    <source>
        <dbReference type="ARBA" id="ARBA00022490"/>
    </source>
</evidence>
<keyword evidence="8" id="KW-0805">Transcription regulation</keyword>
<evidence type="ECO:0000256" key="11">
    <source>
        <dbReference type="PROSITE-ProRule" id="PRU00042"/>
    </source>
</evidence>
<feature type="region of interest" description="Disordered" evidence="12">
    <location>
        <begin position="600"/>
        <end position="673"/>
    </location>
</feature>
<evidence type="ECO:0000256" key="9">
    <source>
        <dbReference type="ARBA" id="ARBA00023163"/>
    </source>
</evidence>
<organism evidence="14 15">
    <name type="scientific">Dactylellina haptotyla (strain CBS 200.50)</name>
    <name type="common">Nematode-trapping fungus</name>
    <name type="synonym">Monacrosporium haptotylum</name>
    <dbReference type="NCBI Taxonomy" id="1284197"/>
    <lineage>
        <taxon>Eukaryota</taxon>
        <taxon>Fungi</taxon>
        <taxon>Dikarya</taxon>
        <taxon>Ascomycota</taxon>
        <taxon>Pezizomycotina</taxon>
        <taxon>Orbiliomycetes</taxon>
        <taxon>Orbiliales</taxon>
        <taxon>Orbiliaceae</taxon>
        <taxon>Dactylellina</taxon>
    </lineage>
</organism>
<dbReference type="GO" id="GO:0045944">
    <property type="term" value="P:positive regulation of transcription by RNA polymerase II"/>
    <property type="evidence" value="ECO:0007669"/>
    <property type="project" value="UniProtKB-ARBA"/>
</dbReference>
<dbReference type="Pfam" id="PF00096">
    <property type="entry name" value="zf-C2H2"/>
    <property type="match status" value="2"/>
</dbReference>
<dbReference type="GO" id="GO:0008270">
    <property type="term" value="F:zinc ion binding"/>
    <property type="evidence" value="ECO:0007669"/>
    <property type="project" value="UniProtKB-KW"/>
</dbReference>
<dbReference type="FunFam" id="3.30.160.60:FF:000181">
    <property type="entry name" value="C2H2 type zinc finger protein"/>
    <property type="match status" value="1"/>
</dbReference>
<evidence type="ECO:0000313" key="14">
    <source>
        <dbReference type="EMBL" id="EPS42311.1"/>
    </source>
</evidence>
<dbReference type="InterPro" id="IPR013087">
    <property type="entry name" value="Znf_C2H2_type"/>
</dbReference>
<protein>
    <recommendedName>
        <fullName evidence="13">C2H2-type domain-containing protein</fullName>
    </recommendedName>
</protein>
<keyword evidence="3" id="KW-0963">Cytoplasm</keyword>
<dbReference type="EMBL" id="AQGS01000118">
    <property type="protein sequence ID" value="EPS42311.1"/>
    <property type="molecule type" value="Genomic_DNA"/>
</dbReference>
<dbReference type="PANTHER" id="PTHR24388:SF54">
    <property type="entry name" value="PROTEIN ESCARGOT"/>
    <property type="match status" value="1"/>
</dbReference>
<reference evidence="14 15" key="1">
    <citation type="journal article" date="2013" name="PLoS Genet.">
        <title>Genomic mechanisms accounting for the adaptation to parasitism in nematode-trapping fungi.</title>
        <authorList>
            <person name="Meerupati T."/>
            <person name="Andersson K.M."/>
            <person name="Friman E."/>
            <person name="Kumar D."/>
            <person name="Tunlid A."/>
            <person name="Ahren D."/>
        </authorList>
    </citation>
    <scope>NUCLEOTIDE SEQUENCE [LARGE SCALE GENOMIC DNA]</scope>
    <source>
        <strain evidence="14 15">CBS 200.50</strain>
    </source>
</reference>
<feature type="domain" description="C2H2-type" evidence="13">
    <location>
        <begin position="473"/>
        <end position="500"/>
    </location>
</feature>
<dbReference type="GO" id="GO:0000978">
    <property type="term" value="F:RNA polymerase II cis-regulatory region sequence-specific DNA binding"/>
    <property type="evidence" value="ECO:0007669"/>
    <property type="project" value="TreeGrafter"/>
</dbReference>
<keyword evidence="10" id="KW-0539">Nucleus</keyword>
<keyword evidence="6 11" id="KW-0863">Zinc-finger</keyword>
<keyword evidence="9" id="KW-0804">Transcription</keyword>
<proteinExistence type="predicted"/>
<evidence type="ECO:0000256" key="12">
    <source>
        <dbReference type="SAM" id="MobiDB-lite"/>
    </source>
</evidence>
<evidence type="ECO:0000256" key="4">
    <source>
        <dbReference type="ARBA" id="ARBA00022723"/>
    </source>
</evidence>
<comment type="subcellular location">
    <subcellularLocation>
        <location evidence="2">Cytoplasm</location>
    </subcellularLocation>
    <subcellularLocation>
        <location evidence="1">Nucleus</location>
    </subcellularLocation>
</comment>
<dbReference type="GO" id="GO:0005737">
    <property type="term" value="C:cytoplasm"/>
    <property type="evidence" value="ECO:0007669"/>
    <property type="project" value="UniProtKB-SubCell"/>
</dbReference>
<dbReference type="GO" id="GO:0005634">
    <property type="term" value="C:nucleus"/>
    <property type="evidence" value="ECO:0007669"/>
    <property type="project" value="UniProtKB-SubCell"/>
</dbReference>
<dbReference type="HOGENOM" id="CLU_014490_0_0_1"/>
<sequence length="673" mass="74095">MSRQGLNHQRSNEALNMAQDPNNLFSNLNSSSQQGYFDTSFLTPSQDLQQNIQVQQVPSPSLNPQVFAQPQPQAAALLGAGTFDLNAAAQAQNQATFNDFSLYNDGQSPTNLDPSSAMYGGTEIMNPQGFMPSRHSPHLVTPPNQQLDWSSPNFHQIQSRHQRALSDQSDISPQPSPFLPNQEFQDHHSPLLRAEQPGEMMNLLQSNDNFGLDQFTLNDSVNGYSPNHSPRITPHLTPQHTGNGSNRQSLQESQFLSLNQPTQFAPSPSNTATLAGLGLQPGSPNPQDQVVITPPSIEVEFAPPQRQPTFPERMHDDGALSPPSRGRNRQRSKSDPPLLTISRPETPDSQVNNFNAAFEIPTRGRRDSLHPTDFLGSNHLRTPSPSPSISSVGSSHSTSSRHVRRSSTGGLPHNNRDYILDLADPKRPGVSGSDTKRVQKHPATFQCTLCPKRFTRAYNLRSHLRTHTDERPFVCTVCGKAFARQHDRKRHEGLHSGEKRFVCRGELKSGGNWGCNRRFARADALGRHFRSEAGRVCIKPLLDEEAEERMRRQAENNMAMAYDPSQSAFPPGALDQLPLALLTQYPALASAWETLANAPAGYDDDDDGKRDFDHSSGGEWDEGMSSGGMGSHRNSFDGSGFSRDDWSGSEAGWHSDTGEPYPTAANPTWSLPG</sequence>
<reference evidence="15" key="2">
    <citation type="submission" date="2013-04" db="EMBL/GenBank/DDBJ databases">
        <title>Genomic mechanisms accounting for the adaptation to parasitism in nematode-trapping fungi.</title>
        <authorList>
            <person name="Ahren D.G."/>
        </authorList>
    </citation>
    <scope>NUCLEOTIDE SEQUENCE [LARGE SCALE GENOMIC DNA]</scope>
    <source>
        <strain evidence="15">CBS 200.50</strain>
    </source>
</reference>
<dbReference type="Proteomes" id="UP000015100">
    <property type="component" value="Unassembled WGS sequence"/>
</dbReference>
<dbReference type="InterPro" id="IPR036236">
    <property type="entry name" value="Znf_C2H2_sf"/>
</dbReference>
<feature type="compositionally biased region" description="Polar residues" evidence="12">
    <location>
        <begin position="142"/>
        <end position="157"/>
    </location>
</feature>
<evidence type="ECO:0000313" key="15">
    <source>
        <dbReference type="Proteomes" id="UP000015100"/>
    </source>
</evidence>
<dbReference type="FunFam" id="3.30.160.60:FF:000239">
    <property type="entry name" value="C2H2 type zinc finger protein"/>
    <property type="match status" value="1"/>
</dbReference>